<comment type="similarity">
    <text evidence="1">Belongs to the sigma-70 factor family. ECF subfamily.</text>
</comment>
<dbReference type="InterPro" id="IPR013325">
    <property type="entry name" value="RNA_pol_sigma_r2"/>
</dbReference>
<dbReference type="RefSeq" id="WP_091678930.1">
    <property type="nucleotide sequence ID" value="NZ_FOKG01000030.1"/>
</dbReference>
<name>A0A1I1CNP6_9PSEU</name>
<dbReference type="InterPro" id="IPR007627">
    <property type="entry name" value="RNA_pol_sigma70_r2"/>
</dbReference>
<feature type="domain" description="RNA polymerase sigma-70 region 2" evidence="5">
    <location>
        <begin position="33"/>
        <end position="100"/>
    </location>
</feature>
<dbReference type="InterPro" id="IPR013324">
    <property type="entry name" value="RNA_pol_sigma_r3/r4-like"/>
</dbReference>
<dbReference type="SUPFAM" id="SSF88946">
    <property type="entry name" value="Sigma2 domain of RNA polymerase sigma factors"/>
    <property type="match status" value="1"/>
</dbReference>
<dbReference type="GO" id="GO:0016987">
    <property type="term" value="F:sigma factor activity"/>
    <property type="evidence" value="ECO:0007669"/>
    <property type="project" value="UniProtKB-KW"/>
</dbReference>
<evidence type="ECO:0000256" key="4">
    <source>
        <dbReference type="ARBA" id="ARBA00023163"/>
    </source>
</evidence>
<evidence type="ECO:0000256" key="3">
    <source>
        <dbReference type="ARBA" id="ARBA00023082"/>
    </source>
</evidence>
<dbReference type="InterPro" id="IPR036388">
    <property type="entry name" value="WH-like_DNA-bd_sf"/>
</dbReference>
<dbReference type="InterPro" id="IPR013249">
    <property type="entry name" value="RNA_pol_sigma70_r4_t2"/>
</dbReference>
<dbReference type="GO" id="GO:0006352">
    <property type="term" value="P:DNA-templated transcription initiation"/>
    <property type="evidence" value="ECO:0007669"/>
    <property type="project" value="InterPro"/>
</dbReference>
<dbReference type="Gene3D" id="1.10.1740.10">
    <property type="match status" value="1"/>
</dbReference>
<dbReference type="Gene3D" id="1.10.10.10">
    <property type="entry name" value="Winged helix-like DNA-binding domain superfamily/Winged helix DNA-binding domain"/>
    <property type="match status" value="1"/>
</dbReference>
<dbReference type="CDD" id="cd06171">
    <property type="entry name" value="Sigma70_r4"/>
    <property type="match status" value="1"/>
</dbReference>
<dbReference type="InterPro" id="IPR014284">
    <property type="entry name" value="RNA_pol_sigma-70_dom"/>
</dbReference>
<gene>
    <name evidence="7" type="ORF">SAMN05216266_13025</name>
</gene>
<evidence type="ECO:0000259" key="6">
    <source>
        <dbReference type="Pfam" id="PF08281"/>
    </source>
</evidence>
<dbReference type="GO" id="GO:0003677">
    <property type="term" value="F:DNA binding"/>
    <property type="evidence" value="ECO:0007669"/>
    <property type="project" value="InterPro"/>
</dbReference>
<dbReference type="Pfam" id="PF04542">
    <property type="entry name" value="Sigma70_r2"/>
    <property type="match status" value="1"/>
</dbReference>
<accession>A0A1I1CNP6</accession>
<dbReference type="PANTHER" id="PTHR43133">
    <property type="entry name" value="RNA POLYMERASE ECF-TYPE SIGMA FACTO"/>
    <property type="match status" value="1"/>
</dbReference>
<evidence type="ECO:0000313" key="8">
    <source>
        <dbReference type="Proteomes" id="UP000243799"/>
    </source>
</evidence>
<dbReference type="Proteomes" id="UP000243799">
    <property type="component" value="Unassembled WGS sequence"/>
</dbReference>
<dbReference type="NCBIfam" id="TIGR02937">
    <property type="entry name" value="sigma70-ECF"/>
    <property type="match status" value="1"/>
</dbReference>
<evidence type="ECO:0000313" key="7">
    <source>
        <dbReference type="EMBL" id="SFB62230.1"/>
    </source>
</evidence>
<proteinExistence type="inferred from homology"/>
<dbReference type="OrthoDB" id="5518337at2"/>
<evidence type="ECO:0000259" key="5">
    <source>
        <dbReference type="Pfam" id="PF04542"/>
    </source>
</evidence>
<reference evidence="8" key="1">
    <citation type="submission" date="2016-10" db="EMBL/GenBank/DDBJ databases">
        <authorList>
            <person name="Varghese N."/>
            <person name="Submissions S."/>
        </authorList>
    </citation>
    <scope>NUCLEOTIDE SEQUENCE [LARGE SCALE GENOMIC DNA]</scope>
    <source>
        <strain evidence="8">CGMCC 4.3568</strain>
    </source>
</reference>
<dbReference type="InterPro" id="IPR039425">
    <property type="entry name" value="RNA_pol_sigma-70-like"/>
</dbReference>
<dbReference type="PANTHER" id="PTHR43133:SF25">
    <property type="entry name" value="RNA POLYMERASE SIGMA FACTOR RFAY-RELATED"/>
    <property type="match status" value="1"/>
</dbReference>
<dbReference type="Pfam" id="PF08281">
    <property type="entry name" value="Sigma70_r4_2"/>
    <property type="match status" value="1"/>
</dbReference>
<dbReference type="STRING" id="490629.SAMN05216266_13025"/>
<keyword evidence="4" id="KW-0804">Transcription</keyword>
<dbReference type="AlphaFoldDB" id="A0A1I1CNP6"/>
<dbReference type="EMBL" id="FOKG01000030">
    <property type="protein sequence ID" value="SFB62230.1"/>
    <property type="molecule type" value="Genomic_DNA"/>
</dbReference>
<dbReference type="SUPFAM" id="SSF88659">
    <property type="entry name" value="Sigma3 and sigma4 domains of RNA polymerase sigma factors"/>
    <property type="match status" value="1"/>
</dbReference>
<organism evidence="7 8">
    <name type="scientific">Amycolatopsis marina</name>
    <dbReference type="NCBI Taxonomy" id="490629"/>
    <lineage>
        <taxon>Bacteria</taxon>
        <taxon>Bacillati</taxon>
        <taxon>Actinomycetota</taxon>
        <taxon>Actinomycetes</taxon>
        <taxon>Pseudonocardiales</taxon>
        <taxon>Pseudonocardiaceae</taxon>
        <taxon>Amycolatopsis</taxon>
    </lineage>
</organism>
<sequence length="205" mass="22667">MPTKDGTADSPVDGSDAEAIAASATDPDAFAVLFDRHSPHIHRYLARRLGRQVADDLLAETFLTAFRKRAGYDLSRPDARPWLYGIATNLVSGHRRAEQREYRLRSMTAVQSDVDCHADRVAAQVTAQAMTRLLATAMAELSDGDRDVLVLIAWEGLAYDEVASSLDIPVGTVRSRLNRARRKVRLVLDTPETNPTTRQETTQHG</sequence>
<keyword evidence="3" id="KW-0731">Sigma factor</keyword>
<evidence type="ECO:0000256" key="1">
    <source>
        <dbReference type="ARBA" id="ARBA00010641"/>
    </source>
</evidence>
<evidence type="ECO:0000256" key="2">
    <source>
        <dbReference type="ARBA" id="ARBA00023015"/>
    </source>
</evidence>
<keyword evidence="2" id="KW-0805">Transcription regulation</keyword>
<feature type="domain" description="RNA polymerase sigma factor 70 region 4 type 2" evidence="6">
    <location>
        <begin position="133"/>
        <end position="183"/>
    </location>
</feature>
<keyword evidence="8" id="KW-1185">Reference proteome</keyword>
<protein>
    <submittedName>
        <fullName evidence="7">RNA polymerase sigma-70 factor, ECF subfamily</fullName>
    </submittedName>
</protein>